<feature type="domain" description="HTH tetR-type" evidence="6">
    <location>
        <begin position="41"/>
        <end position="100"/>
    </location>
</feature>
<dbReference type="SUPFAM" id="SSF48498">
    <property type="entry name" value="Tetracyclin repressor-like, C-terminal domain"/>
    <property type="match status" value="1"/>
</dbReference>
<dbReference type="PANTHER" id="PTHR30055">
    <property type="entry name" value="HTH-TYPE TRANSCRIPTIONAL REGULATOR RUTR"/>
    <property type="match status" value="1"/>
</dbReference>
<evidence type="ECO:0000256" key="4">
    <source>
        <dbReference type="PROSITE-ProRule" id="PRU00335"/>
    </source>
</evidence>
<name>A0A2A2CZS9_9ACTN</name>
<dbReference type="InterPro" id="IPR009057">
    <property type="entry name" value="Homeodomain-like_sf"/>
</dbReference>
<evidence type="ECO:0000256" key="1">
    <source>
        <dbReference type="ARBA" id="ARBA00023015"/>
    </source>
</evidence>
<accession>A0A2A2CZS9</accession>
<dbReference type="Pfam" id="PF00440">
    <property type="entry name" value="TetR_N"/>
    <property type="match status" value="1"/>
</dbReference>
<feature type="compositionally biased region" description="Basic and acidic residues" evidence="5">
    <location>
        <begin position="1"/>
        <end position="20"/>
    </location>
</feature>
<dbReference type="Proteomes" id="UP000218944">
    <property type="component" value="Unassembled WGS sequence"/>
</dbReference>
<dbReference type="InterPro" id="IPR001647">
    <property type="entry name" value="HTH_TetR"/>
</dbReference>
<dbReference type="InterPro" id="IPR036271">
    <property type="entry name" value="Tet_transcr_reg_TetR-rel_C_sf"/>
</dbReference>
<gene>
    <name evidence="7" type="ORF">CK936_27960</name>
</gene>
<dbReference type="GO" id="GO:0000976">
    <property type="term" value="F:transcription cis-regulatory region binding"/>
    <property type="evidence" value="ECO:0007669"/>
    <property type="project" value="TreeGrafter"/>
</dbReference>
<feature type="compositionally biased region" description="Polar residues" evidence="5">
    <location>
        <begin position="219"/>
        <end position="231"/>
    </location>
</feature>
<protein>
    <recommendedName>
        <fullName evidence="6">HTH tetR-type domain-containing protein</fullName>
    </recommendedName>
</protein>
<dbReference type="PROSITE" id="PS50977">
    <property type="entry name" value="HTH_TETR_2"/>
    <property type="match status" value="1"/>
</dbReference>
<evidence type="ECO:0000259" key="6">
    <source>
        <dbReference type="PROSITE" id="PS50977"/>
    </source>
</evidence>
<evidence type="ECO:0000313" key="8">
    <source>
        <dbReference type="Proteomes" id="UP000218944"/>
    </source>
</evidence>
<keyword evidence="2 4" id="KW-0238">DNA-binding</keyword>
<evidence type="ECO:0000256" key="3">
    <source>
        <dbReference type="ARBA" id="ARBA00023163"/>
    </source>
</evidence>
<dbReference type="Gene3D" id="1.10.357.10">
    <property type="entry name" value="Tetracycline Repressor, domain 2"/>
    <property type="match status" value="1"/>
</dbReference>
<keyword evidence="8" id="KW-1185">Reference proteome</keyword>
<keyword evidence="3" id="KW-0804">Transcription</keyword>
<feature type="compositionally biased region" description="Pro residues" evidence="5">
    <location>
        <begin position="235"/>
        <end position="251"/>
    </location>
</feature>
<sequence length="269" mass="28353">MTRPGDTADHLLDPLPERTPGRLPEPLLVDASGRVPRADARRNAERLVSAARVAVAEVGVSVTAHEIARRAGVGVGTFYRRVPSLEALLRTVLDEVLDEILTVGERALEDPDPWNGLSTFATAYVGLRTESCGISEAMGGACGDALAPRLAGLRDLVRRLVERAQEAGAVRADVPWQDVPFLLAAASTSARTLDIRASDGQWERNLSVVLNGLRARQTEPVTGQLPVSSRSPLPGKAPDPLPGKAPDPLPGKAPEVDGPTETAGTAPQG</sequence>
<evidence type="ECO:0000313" key="7">
    <source>
        <dbReference type="EMBL" id="PAU45718.1"/>
    </source>
</evidence>
<feature type="DNA-binding region" description="H-T-H motif" evidence="4">
    <location>
        <begin position="63"/>
        <end position="82"/>
    </location>
</feature>
<feature type="region of interest" description="Disordered" evidence="5">
    <location>
        <begin position="219"/>
        <end position="269"/>
    </location>
</feature>
<dbReference type="PANTHER" id="PTHR30055:SF234">
    <property type="entry name" value="HTH-TYPE TRANSCRIPTIONAL REGULATOR BETI"/>
    <property type="match status" value="1"/>
</dbReference>
<feature type="region of interest" description="Disordered" evidence="5">
    <location>
        <begin position="1"/>
        <end position="23"/>
    </location>
</feature>
<dbReference type="SUPFAM" id="SSF46689">
    <property type="entry name" value="Homeodomain-like"/>
    <property type="match status" value="1"/>
</dbReference>
<dbReference type="EMBL" id="NSJV01000541">
    <property type="protein sequence ID" value="PAU45718.1"/>
    <property type="molecule type" value="Genomic_DNA"/>
</dbReference>
<comment type="caution">
    <text evidence="7">The sequence shown here is derived from an EMBL/GenBank/DDBJ whole genome shotgun (WGS) entry which is preliminary data.</text>
</comment>
<dbReference type="AlphaFoldDB" id="A0A2A2CZS9"/>
<dbReference type="RefSeq" id="WP_095583729.1">
    <property type="nucleotide sequence ID" value="NZ_JAJQQQ010000016.1"/>
</dbReference>
<organism evidence="7 8">
    <name type="scientific">Streptomyces albireticuli</name>
    <dbReference type="NCBI Taxonomy" id="1940"/>
    <lineage>
        <taxon>Bacteria</taxon>
        <taxon>Bacillati</taxon>
        <taxon>Actinomycetota</taxon>
        <taxon>Actinomycetes</taxon>
        <taxon>Kitasatosporales</taxon>
        <taxon>Streptomycetaceae</taxon>
        <taxon>Streptomyces</taxon>
    </lineage>
</organism>
<reference evidence="7 8" key="1">
    <citation type="submission" date="2017-08" db="EMBL/GenBank/DDBJ databases">
        <title>Genome sequence of Streptomyces albireticuli NRRL B-1670.</title>
        <authorList>
            <person name="Graham D.E."/>
            <person name="Mahan K.M."/>
            <person name="Klingeman D.M."/>
            <person name="Hettich R.L."/>
            <person name="Parry R.J."/>
            <person name="Spain J.C."/>
        </authorList>
    </citation>
    <scope>NUCLEOTIDE SEQUENCE [LARGE SCALE GENOMIC DNA]</scope>
    <source>
        <strain evidence="7 8">NRRL B-1670</strain>
    </source>
</reference>
<dbReference type="GO" id="GO:0003700">
    <property type="term" value="F:DNA-binding transcription factor activity"/>
    <property type="evidence" value="ECO:0007669"/>
    <property type="project" value="TreeGrafter"/>
</dbReference>
<keyword evidence="1" id="KW-0805">Transcription regulation</keyword>
<evidence type="ECO:0000256" key="2">
    <source>
        <dbReference type="ARBA" id="ARBA00023125"/>
    </source>
</evidence>
<dbReference type="InterPro" id="IPR049445">
    <property type="entry name" value="TetR_SbtR-like_C"/>
</dbReference>
<dbReference type="InterPro" id="IPR050109">
    <property type="entry name" value="HTH-type_TetR-like_transc_reg"/>
</dbReference>
<evidence type="ECO:0000256" key="5">
    <source>
        <dbReference type="SAM" id="MobiDB-lite"/>
    </source>
</evidence>
<dbReference type="Pfam" id="PF21597">
    <property type="entry name" value="TetR_C_43"/>
    <property type="match status" value="1"/>
</dbReference>
<proteinExistence type="predicted"/>